<gene>
    <name evidence="2" type="ORF">WJX81_004440</name>
</gene>
<feature type="region of interest" description="Disordered" evidence="1">
    <location>
        <begin position="1"/>
        <end position="44"/>
    </location>
</feature>
<reference evidence="2 3" key="1">
    <citation type="journal article" date="2024" name="Nat. Commun.">
        <title>Phylogenomics reveals the evolutionary origins of lichenization in chlorophyte algae.</title>
        <authorList>
            <person name="Puginier C."/>
            <person name="Libourel C."/>
            <person name="Otte J."/>
            <person name="Skaloud P."/>
            <person name="Haon M."/>
            <person name="Grisel S."/>
            <person name="Petersen M."/>
            <person name="Berrin J.G."/>
            <person name="Delaux P.M."/>
            <person name="Dal Grande F."/>
            <person name="Keller J."/>
        </authorList>
    </citation>
    <scope>NUCLEOTIDE SEQUENCE [LARGE SCALE GENOMIC DNA]</scope>
    <source>
        <strain evidence="2 3">SAG 245.80</strain>
    </source>
</reference>
<sequence length="239" mass="23924">MWSEVSADKPATPPLDTAPRIGGPSPSPSKPASQMGGHLTDPSTDSMFDPSFCIRGVLPPKAGCSVRAGWAAGRTQATREHAAGCLYWLARMEGGASAAVVAGAVPRLAQLLRDMVGGTAVASAGANADGVPQSKARSGAGLPAAQERAAGSAVGALRALTSACNAAKAALGAEAGLTPLLQRLADGGGKQRLRADTRAILAAAARSIPGNLGALRESSKALKEEGVAGYHTTLGPMHF</sequence>
<dbReference type="InterPro" id="IPR011989">
    <property type="entry name" value="ARM-like"/>
</dbReference>
<protein>
    <submittedName>
        <fullName evidence="2">Uncharacterized protein</fullName>
    </submittedName>
</protein>
<proteinExistence type="predicted"/>
<dbReference type="Gene3D" id="1.25.10.10">
    <property type="entry name" value="Leucine-rich Repeat Variant"/>
    <property type="match status" value="1"/>
</dbReference>
<dbReference type="Proteomes" id="UP001445335">
    <property type="component" value="Unassembled WGS sequence"/>
</dbReference>
<dbReference type="EMBL" id="JALJOU010000012">
    <property type="protein sequence ID" value="KAK9840783.1"/>
    <property type="molecule type" value="Genomic_DNA"/>
</dbReference>
<evidence type="ECO:0000256" key="1">
    <source>
        <dbReference type="SAM" id="MobiDB-lite"/>
    </source>
</evidence>
<dbReference type="SUPFAM" id="SSF48371">
    <property type="entry name" value="ARM repeat"/>
    <property type="match status" value="1"/>
</dbReference>
<organism evidence="2 3">
    <name type="scientific">Elliptochloris bilobata</name>
    <dbReference type="NCBI Taxonomy" id="381761"/>
    <lineage>
        <taxon>Eukaryota</taxon>
        <taxon>Viridiplantae</taxon>
        <taxon>Chlorophyta</taxon>
        <taxon>core chlorophytes</taxon>
        <taxon>Trebouxiophyceae</taxon>
        <taxon>Trebouxiophyceae incertae sedis</taxon>
        <taxon>Elliptochloris clade</taxon>
        <taxon>Elliptochloris</taxon>
    </lineage>
</organism>
<comment type="caution">
    <text evidence="2">The sequence shown here is derived from an EMBL/GenBank/DDBJ whole genome shotgun (WGS) entry which is preliminary data.</text>
</comment>
<dbReference type="InterPro" id="IPR016024">
    <property type="entry name" value="ARM-type_fold"/>
</dbReference>
<accession>A0AAW1S5I8</accession>
<dbReference type="AlphaFoldDB" id="A0AAW1S5I8"/>
<name>A0AAW1S5I8_9CHLO</name>
<keyword evidence="3" id="KW-1185">Reference proteome</keyword>
<evidence type="ECO:0000313" key="2">
    <source>
        <dbReference type="EMBL" id="KAK9840783.1"/>
    </source>
</evidence>
<evidence type="ECO:0000313" key="3">
    <source>
        <dbReference type="Proteomes" id="UP001445335"/>
    </source>
</evidence>